<organism evidence="1 2">
    <name type="scientific">Pigmentiphaga daeguensis</name>
    <dbReference type="NCBI Taxonomy" id="414049"/>
    <lineage>
        <taxon>Bacteria</taxon>
        <taxon>Pseudomonadati</taxon>
        <taxon>Pseudomonadota</taxon>
        <taxon>Betaproteobacteria</taxon>
        <taxon>Burkholderiales</taxon>
        <taxon>Alcaligenaceae</taxon>
        <taxon>Pigmentiphaga</taxon>
    </lineage>
</organism>
<keyword evidence="2" id="KW-1185">Reference proteome</keyword>
<dbReference type="SUPFAM" id="SSF51182">
    <property type="entry name" value="RmlC-like cupins"/>
    <property type="match status" value="1"/>
</dbReference>
<proteinExistence type="predicted"/>
<comment type="caution">
    <text evidence="1">The sequence shown here is derived from an EMBL/GenBank/DDBJ whole genome shotgun (WGS) entry which is preliminary data.</text>
</comment>
<gene>
    <name evidence="1" type="ORF">GCM10009097_25480</name>
</gene>
<dbReference type="Proteomes" id="UP001501706">
    <property type="component" value="Unassembled WGS sequence"/>
</dbReference>
<name>A0ABN1BWX5_9BURK</name>
<sequence>MQLVLPAGHELPEHHVPGELTIQCLAGEALVTTPHGSCGLRPGQLVALLGQEPHAVRALADTTLLVTLVRKPGDAGPGAA</sequence>
<dbReference type="InterPro" id="IPR011051">
    <property type="entry name" value="RmlC_Cupin_sf"/>
</dbReference>
<evidence type="ECO:0008006" key="3">
    <source>
        <dbReference type="Google" id="ProtNLM"/>
    </source>
</evidence>
<evidence type="ECO:0000313" key="2">
    <source>
        <dbReference type="Proteomes" id="UP001501706"/>
    </source>
</evidence>
<dbReference type="Gene3D" id="2.60.120.10">
    <property type="entry name" value="Jelly Rolls"/>
    <property type="match status" value="1"/>
</dbReference>
<accession>A0ABN1BWX5</accession>
<evidence type="ECO:0000313" key="1">
    <source>
        <dbReference type="EMBL" id="GAA0507281.1"/>
    </source>
</evidence>
<reference evidence="1 2" key="1">
    <citation type="journal article" date="2019" name="Int. J. Syst. Evol. Microbiol.">
        <title>The Global Catalogue of Microorganisms (GCM) 10K type strain sequencing project: providing services to taxonomists for standard genome sequencing and annotation.</title>
        <authorList>
            <consortium name="The Broad Institute Genomics Platform"/>
            <consortium name="The Broad Institute Genome Sequencing Center for Infectious Disease"/>
            <person name="Wu L."/>
            <person name="Ma J."/>
        </authorList>
    </citation>
    <scope>NUCLEOTIDE SEQUENCE [LARGE SCALE GENOMIC DNA]</scope>
    <source>
        <strain evidence="1 2">JCM 14330</strain>
    </source>
</reference>
<dbReference type="InterPro" id="IPR014710">
    <property type="entry name" value="RmlC-like_jellyroll"/>
</dbReference>
<protein>
    <recommendedName>
        <fullName evidence="3">Cupin domain-containing protein</fullName>
    </recommendedName>
</protein>
<dbReference type="EMBL" id="BAAAEN010000008">
    <property type="protein sequence ID" value="GAA0507281.1"/>
    <property type="molecule type" value="Genomic_DNA"/>
</dbReference>